<dbReference type="InterPro" id="IPR000953">
    <property type="entry name" value="Chromo/chromo_shadow_dom"/>
</dbReference>
<dbReference type="InterPro" id="IPR016197">
    <property type="entry name" value="Chromo-like_dom_sf"/>
</dbReference>
<dbReference type="InParanoid" id="H2Z6B5"/>
<dbReference type="HOGENOM" id="CLU_1126680_0_0_1"/>
<dbReference type="PANTHER" id="PTHR22812">
    <property type="entry name" value="CHROMOBOX PROTEIN"/>
    <property type="match status" value="1"/>
</dbReference>
<dbReference type="Gene3D" id="2.40.50.40">
    <property type="match status" value="1"/>
</dbReference>
<reference evidence="6" key="1">
    <citation type="submission" date="2003-08" db="EMBL/GenBank/DDBJ databases">
        <authorList>
            <person name="Birren B."/>
            <person name="Nusbaum C."/>
            <person name="Abebe A."/>
            <person name="Abouelleil A."/>
            <person name="Adekoya E."/>
            <person name="Ait-zahra M."/>
            <person name="Allen N."/>
            <person name="Allen T."/>
            <person name="An P."/>
            <person name="Anderson M."/>
            <person name="Anderson S."/>
            <person name="Arachchi H."/>
            <person name="Armbruster J."/>
            <person name="Bachantsang P."/>
            <person name="Baldwin J."/>
            <person name="Barry A."/>
            <person name="Bayul T."/>
            <person name="Blitshsteyn B."/>
            <person name="Bloom T."/>
            <person name="Blye J."/>
            <person name="Boguslavskiy L."/>
            <person name="Borowsky M."/>
            <person name="Boukhgalter B."/>
            <person name="Brunache A."/>
            <person name="Butler J."/>
            <person name="Calixte N."/>
            <person name="Calvo S."/>
            <person name="Camarata J."/>
            <person name="Campo K."/>
            <person name="Chang J."/>
            <person name="Cheshatsang Y."/>
            <person name="Citroen M."/>
            <person name="Collymore A."/>
            <person name="Considine T."/>
            <person name="Cook A."/>
            <person name="Cooke P."/>
            <person name="Corum B."/>
            <person name="Cuomo C."/>
            <person name="David R."/>
            <person name="Dawoe T."/>
            <person name="Degray S."/>
            <person name="Dodge S."/>
            <person name="Dooley K."/>
            <person name="Dorje P."/>
            <person name="Dorjee K."/>
            <person name="Dorris L."/>
            <person name="Duffey N."/>
            <person name="Dupes A."/>
            <person name="Elkins T."/>
            <person name="Engels R."/>
            <person name="Erickson J."/>
            <person name="Farina A."/>
            <person name="Faro S."/>
            <person name="Ferreira P."/>
            <person name="Fischer H."/>
            <person name="Fitzgerald M."/>
            <person name="Foley K."/>
            <person name="Gage D."/>
            <person name="Galagan J."/>
            <person name="Gearin G."/>
            <person name="Gnerre S."/>
            <person name="Gnirke A."/>
            <person name="Goyette A."/>
            <person name="Graham J."/>
            <person name="Grandbois E."/>
            <person name="Gyaltsen K."/>
            <person name="Hafez N."/>
            <person name="Hagopian D."/>
            <person name="Hagos B."/>
            <person name="Hall J."/>
            <person name="Hatcher B."/>
            <person name="Heller A."/>
            <person name="Higgins H."/>
            <person name="Honan T."/>
            <person name="Horn A."/>
            <person name="Houde N."/>
            <person name="Hughes L."/>
            <person name="Hulme W."/>
            <person name="Husby E."/>
            <person name="Iliev I."/>
            <person name="Jaffe D."/>
            <person name="Jones C."/>
            <person name="Kamal M."/>
            <person name="Kamat A."/>
            <person name="Kamvysselis M."/>
            <person name="Karlsson E."/>
            <person name="Kells C."/>
            <person name="Kieu A."/>
            <person name="Kisner P."/>
            <person name="Kodira C."/>
            <person name="Kulbokas E."/>
            <person name="Labutti K."/>
            <person name="Lama D."/>
            <person name="Landers T."/>
            <person name="Leger J."/>
            <person name="Levine S."/>
            <person name="Lewis D."/>
            <person name="Lewis T."/>
            <person name="Lindblad-toh K."/>
            <person name="Liu X."/>
            <person name="Lokyitsang T."/>
            <person name="Lokyitsang Y."/>
            <person name="Lucien O."/>
            <person name="Lui A."/>
            <person name="Ma L.J."/>
            <person name="Mabbitt R."/>
            <person name="Macdonald J."/>
            <person name="Maclean C."/>
            <person name="Major J."/>
            <person name="Manning J."/>
            <person name="Marabella R."/>
            <person name="Maru K."/>
            <person name="Matthews C."/>
            <person name="Mauceli E."/>
            <person name="Mccarthy M."/>
            <person name="Mcdonough S."/>
            <person name="Mcghee T."/>
            <person name="Meldrim J."/>
            <person name="Meneus L."/>
            <person name="Mesirov J."/>
            <person name="Mihalev A."/>
            <person name="Mihova T."/>
            <person name="Mikkelsen T."/>
            <person name="Mlenga V."/>
            <person name="Moru K."/>
            <person name="Mozes J."/>
            <person name="Mulrain L."/>
            <person name="Munson G."/>
            <person name="Naylor J."/>
            <person name="Newes C."/>
            <person name="Nguyen C."/>
            <person name="Nguyen N."/>
            <person name="Nguyen T."/>
            <person name="Nicol R."/>
            <person name="Nielsen C."/>
            <person name="Nizzari M."/>
            <person name="Norbu C."/>
            <person name="Norbu N."/>
            <person name="O'donnell P."/>
            <person name="Okoawo O."/>
            <person name="O'leary S."/>
            <person name="Omotosho B."/>
            <person name="O'neill K."/>
            <person name="Osman S."/>
            <person name="Parker S."/>
            <person name="Perrin D."/>
            <person name="Phunkhang P."/>
            <person name="Piqani B."/>
            <person name="Purcell S."/>
            <person name="Rachupka T."/>
            <person name="Ramasamy U."/>
            <person name="Rameau R."/>
            <person name="Ray V."/>
            <person name="Raymond C."/>
            <person name="Retta R."/>
            <person name="Richardson S."/>
            <person name="Rise C."/>
            <person name="Rodriguez J."/>
            <person name="Rogers J."/>
            <person name="Rogov P."/>
            <person name="Rutman M."/>
            <person name="Schupbach R."/>
            <person name="Seaman C."/>
            <person name="Settipalli S."/>
            <person name="Sharpe T."/>
            <person name="Sheridan J."/>
            <person name="Sherpa N."/>
            <person name="Shi J."/>
            <person name="Smirnov S."/>
            <person name="Smith C."/>
            <person name="Sougnez C."/>
            <person name="Spencer B."/>
            <person name="Stalker J."/>
            <person name="Stange-thomann N."/>
            <person name="Stavropoulos S."/>
            <person name="Stetson K."/>
            <person name="Stone C."/>
            <person name="Stone S."/>
            <person name="Stubbs M."/>
            <person name="Talamas J."/>
            <person name="Tchuinga P."/>
            <person name="Tenzing P."/>
            <person name="Tesfaye S."/>
            <person name="Theodore J."/>
            <person name="Thoulutsang Y."/>
            <person name="Topham K."/>
            <person name="Towey S."/>
            <person name="Tsamla T."/>
            <person name="Tsomo N."/>
            <person name="Vallee D."/>
            <person name="Vassiliev H."/>
            <person name="Venkataraman V."/>
            <person name="Vinson J."/>
            <person name="Vo A."/>
            <person name="Wade C."/>
            <person name="Wang S."/>
            <person name="Wangchuk T."/>
            <person name="Wangdi T."/>
            <person name="Whittaker C."/>
            <person name="Wilkinson J."/>
            <person name="Wu Y."/>
            <person name="Wyman D."/>
            <person name="Yadav S."/>
            <person name="Yang S."/>
            <person name="Yang X."/>
            <person name="Yeager S."/>
            <person name="Yee E."/>
            <person name="Young G."/>
            <person name="Zainoun J."/>
            <person name="Zembeck L."/>
            <person name="Zimmer A."/>
            <person name="Zody M."/>
            <person name="Lander E."/>
        </authorList>
    </citation>
    <scope>NUCLEOTIDE SEQUENCE [LARGE SCALE GENOMIC DNA]</scope>
</reference>
<accession>H2Z6B5</accession>
<dbReference type="SUPFAM" id="SSF54160">
    <property type="entry name" value="Chromo domain-like"/>
    <property type="match status" value="1"/>
</dbReference>
<evidence type="ECO:0000259" key="4">
    <source>
        <dbReference type="PROSITE" id="PS50013"/>
    </source>
</evidence>
<proteinExistence type="predicted"/>
<dbReference type="GO" id="GO:0005634">
    <property type="term" value="C:nucleus"/>
    <property type="evidence" value="ECO:0007669"/>
    <property type="project" value="UniProtKB-SubCell"/>
</dbReference>
<evidence type="ECO:0000313" key="5">
    <source>
        <dbReference type="Ensembl" id="ENSCSAVP00000013127.1"/>
    </source>
</evidence>
<evidence type="ECO:0000256" key="3">
    <source>
        <dbReference type="SAM" id="MobiDB-lite"/>
    </source>
</evidence>
<sequence>MSSSDSGEDVYEVEKIIDNVVVDGKETFYRVRWKGYGPDSDTWEPKENLLSCEDLLNTYIANEAKKNQESNVELVSLESNSEEENEKPNKRKPPQDIKSTTRGGRKNRGRGGSRGERSSQRHPVEAPVRPRRARGLPPSSGSSSSSEEPHVKDPFWDDLEKGKIDLFTGDLYSKIKSRRKTAGQVDAPPTKSPPDIPVVVRRKPGPKPKQKVRKPSVEIVGEMLVDNPPEEQDILFQPPAVEDATEC</sequence>
<feature type="region of interest" description="Disordered" evidence="3">
    <location>
        <begin position="178"/>
        <end position="214"/>
    </location>
</feature>
<evidence type="ECO:0000313" key="6">
    <source>
        <dbReference type="Proteomes" id="UP000007875"/>
    </source>
</evidence>
<feature type="compositionally biased region" description="Low complexity" evidence="3">
    <location>
        <begin position="135"/>
        <end position="146"/>
    </location>
</feature>
<feature type="compositionally biased region" description="Basic and acidic residues" evidence="3">
    <location>
        <begin position="113"/>
        <end position="124"/>
    </location>
</feature>
<feature type="region of interest" description="Disordered" evidence="3">
    <location>
        <begin position="63"/>
        <end position="160"/>
    </location>
</feature>
<dbReference type="SMART" id="SM00298">
    <property type="entry name" value="CHROMO"/>
    <property type="match status" value="1"/>
</dbReference>
<feature type="compositionally biased region" description="Basic and acidic residues" evidence="3">
    <location>
        <begin position="147"/>
        <end position="160"/>
    </location>
</feature>
<dbReference type="CDD" id="cd00024">
    <property type="entry name" value="CD_CSD"/>
    <property type="match status" value="1"/>
</dbReference>
<feature type="domain" description="Chromo" evidence="4">
    <location>
        <begin position="11"/>
        <end position="71"/>
    </location>
</feature>
<dbReference type="InterPro" id="IPR023780">
    <property type="entry name" value="Chromo_domain"/>
</dbReference>
<dbReference type="Pfam" id="PF00385">
    <property type="entry name" value="Chromo"/>
    <property type="match status" value="1"/>
</dbReference>
<keyword evidence="2" id="KW-0539">Nucleus</keyword>
<protein>
    <recommendedName>
        <fullName evidence="4">Chromo domain-containing protein</fullName>
    </recommendedName>
</protein>
<feature type="compositionally biased region" description="Low complexity" evidence="3">
    <location>
        <begin position="69"/>
        <end position="79"/>
    </location>
</feature>
<name>H2Z6B5_CIOSA</name>
<dbReference type="Ensembl" id="ENSCSAVT00000013276.1">
    <property type="protein sequence ID" value="ENSCSAVP00000013127.1"/>
    <property type="gene ID" value="ENSCSAVG00000007707.1"/>
</dbReference>
<dbReference type="PROSITE" id="PS00598">
    <property type="entry name" value="CHROMO_1"/>
    <property type="match status" value="1"/>
</dbReference>
<dbReference type="PROSITE" id="PS50013">
    <property type="entry name" value="CHROMO_2"/>
    <property type="match status" value="1"/>
</dbReference>
<feature type="compositionally biased region" description="Basic residues" evidence="3">
    <location>
        <begin position="200"/>
        <end position="214"/>
    </location>
</feature>
<reference evidence="5" key="3">
    <citation type="submission" date="2025-09" db="UniProtKB">
        <authorList>
            <consortium name="Ensembl"/>
        </authorList>
    </citation>
    <scope>IDENTIFICATION</scope>
</reference>
<dbReference type="InterPro" id="IPR023779">
    <property type="entry name" value="Chromodomain_CS"/>
</dbReference>
<dbReference type="STRING" id="51511.ENSCSAVP00000013127"/>
<dbReference type="InterPro" id="IPR051219">
    <property type="entry name" value="Heterochromatin_chromo-domain"/>
</dbReference>
<keyword evidence="6" id="KW-1185">Reference proteome</keyword>
<dbReference type="AlphaFoldDB" id="H2Z6B5"/>
<reference evidence="5" key="2">
    <citation type="submission" date="2025-08" db="UniProtKB">
        <authorList>
            <consortium name="Ensembl"/>
        </authorList>
    </citation>
    <scope>IDENTIFICATION</scope>
</reference>
<dbReference type="Proteomes" id="UP000007875">
    <property type="component" value="Unassembled WGS sequence"/>
</dbReference>
<dbReference type="eggNOG" id="KOG1911">
    <property type="taxonomic scope" value="Eukaryota"/>
</dbReference>
<evidence type="ECO:0000256" key="2">
    <source>
        <dbReference type="ARBA" id="ARBA00023242"/>
    </source>
</evidence>
<organism evidence="5 6">
    <name type="scientific">Ciona savignyi</name>
    <name type="common">Pacific transparent sea squirt</name>
    <dbReference type="NCBI Taxonomy" id="51511"/>
    <lineage>
        <taxon>Eukaryota</taxon>
        <taxon>Metazoa</taxon>
        <taxon>Chordata</taxon>
        <taxon>Tunicata</taxon>
        <taxon>Ascidiacea</taxon>
        <taxon>Phlebobranchia</taxon>
        <taxon>Cionidae</taxon>
        <taxon>Ciona</taxon>
    </lineage>
</organism>
<comment type="subcellular location">
    <subcellularLocation>
        <location evidence="1">Nucleus</location>
    </subcellularLocation>
</comment>
<evidence type="ECO:0000256" key="1">
    <source>
        <dbReference type="ARBA" id="ARBA00004123"/>
    </source>
</evidence>